<protein>
    <recommendedName>
        <fullName evidence="2">Polysaccharide pyruvyl transferase domain-containing protein</fullName>
    </recommendedName>
</protein>
<sequence length="477" mass="52870">MPVPSRCAYIAGVVVLFLCLVALFQTGTVSSPSSLHLDDVTDFVSSPFSSYKDEAQNNTAQQTSSVSATTSSAAAPSATVPAVVSNVPISYDKTTPPSTGCEAVVNAAQQKLISEYQQLLKGIRYVNVWGYLETENKGDAAIWSAQQILLSMMGIETMEACRFMDKGCNMTKFTQALDDHKPNSAIIMAGGGNFNDYYWEDQPSRMQMIKHFTQVPIRAFPQSIHMTHEDRINRTKEAFLSHPNLQLAARDAPSYKWLADTFEGEKVASSIDLATTDGIGKGEVKTVLTPDIAFMWGSRPDFRVNTPKEYDILILARDDKEISAGNSKSIPFGKGNLDLGGSIGNVSYWKVDWKFTPTPEIDNKEHRENGKNQRAWAKATEGFRMLGAANFVITDRLHGHILSTLIGTPHVVMDSKLGKNINYHDTWTKDCGCTRVAEDIDEAQDFAKMFFEKEKNEGRWNGELVRGAESEQEVDFE</sequence>
<keyword evidence="1" id="KW-0472">Membrane</keyword>
<proteinExistence type="predicted"/>
<accession>A0A074X4E0</accession>
<dbReference type="AlphaFoldDB" id="A0A074X4E0"/>
<dbReference type="Proteomes" id="UP000027730">
    <property type="component" value="Unassembled WGS sequence"/>
</dbReference>
<keyword evidence="1" id="KW-0812">Transmembrane</keyword>
<dbReference type="GeneID" id="25415763"/>
<feature type="domain" description="Polysaccharide pyruvyl transferase" evidence="2">
    <location>
        <begin position="169"/>
        <end position="414"/>
    </location>
</feature>
<dbReference type="RefSeq" id="XP_013423762.1">
    <property type="nucleotide sequence ID" value="XM_013568308.1"/>
</dbReference>
<evidence type="ECO:0000259" key="2">
    <source>
        <dbReference type="Pfam" id="PF04230"/>
    </source>
</evidence>
<evidence type="ECO:0000313" key="3">
    <source>
        <dbReference type="EMBL" id="KEQ69476.1"/>
    </source>
</evidence>
<dbReference type="EMBL" id="KL584721">
    <property type="protein sequence ID" value="KEQ69476.1"/>
    <property type="molecule type" value="Genomic_DNA"/>
</dbReference>
<organism evidence="3 4">
    <name type="scientific">Aureobasidium namibiae CBS 147.97</name>
    <dbReference type="NCBI Taxonomy" id="1043004"/>
    <lineage>
        <taxon>Eukaryota</taxon>
        <taxon>Fungi</taxon>
        <taxon>Dikarya</taxon>
        <taxon>Ascomycota</taxon>
        <taxon>Pezizomycotina</taxon>
        <taxon>Dothideomycetes</taxon>
        <taxon>Dothideomycetidae</taxon>
        <taxon>Dothideales</taxon>
        <taxon>Saccotheciaceae</taxon>
        <taxon>Aureobasidium</taxon>
    </lineage>
</organism>
<keyword evidence="1" id="KW-1133">Transmembrane helix</keyword>
<evidence type="ECO:0000256" key="1">
    <source>
        <dbReference type="SAM" id="Phobius"/>
    </source>
</evidence>
<dbReference type="STRING" id="1043004.A0A074X4E0"/>
<keyword evidence="4" id="KW-1185">Reference proteome</keyword>
<evidence type="ECO:0000313" key="4">
    <source>
        <dbReference type="Proteomes" id="UP000027730"/>
    </source>
</evidence>
<dbReference type="HOGENOM" id="CLU_045699_2_0_1"/>
<feature type="transmembrane region" description="Helical" evidence="1">
    <location>
        <begin position="7"/>
        <end position="24"/>
    </location>
</feature>
<name>A0A074X4E0_9PEZI</name>
<gene>
    <name evidence="3" type="ORF">M436DRAFT_76013</name>
</gene>
<dbReference type="Pfam" id="PF04230">
    <property type="entry name" value="PS_pyruv_trans"/>
    <property type="match status" value="1"/>
</dbReference>
<reference evidence="3 4" key="1">
    <citation type="journal article" date="2014" name="BMC Genomics">
        <title>Genome sequencing of four Aureobasidium pullulans varieties: biotechnological potential, stress tolerance, and description of new species.</title>
        <authorList>
            <person name="Gostin Ar C."/>
            <person name="Ohm R.A."/>
            <person name="Kogej T."/>
            <person name="Sonjak S."/>
            <person name="Turk M."/>
            <person name="Zajc J."/>
            <person name="Zalar P."/>
            <person name="Grube M."/>
            <person name="Sun H."/>
            <person name="Han J."/>
            <person name="Sharma A."/>
            <person name="Chiniquy J."/>
            <person name="Ngan C.Y."/>
            <person name="Lipzen A."/>
            <person name="Barry K."/>
            <person name="Grigoriev I.V."/>
            <person name="Gunde-Cimerman N."/>
        </authorList>
    </citation>
    <scope>NUCLEOTIDE SEQUENCE [LARGE SCALE GENOMIC DNA]</scope>
    <source>
        <strain evidence="3 4">CBS 147.97</strain>
    </source>
</reference>
<dbReference type="OrthoDB" id="414175at2759"/>
<dbReference type="InterPro" id="IPR007345">
    <property type="entry name" value="Polysacch_pyruvyl_Trfase"/>
</dbReference>